<evidence type="ECO:0000256" key="1">
    <source>
        <dbReference type="SAM" id="Phobius"/>
    </source>
</evidence>
<dbReference type="InterPro" id="IPR021994">
    <property type="entry name" value="DUF3592"/>
</dbReference>
<organism evidence="3 4">
    <name type="scientific">SAR324 cluster bacterium</name>
    <dbReference type="NCBI Taxonomy" id="2024889"/>
    <lineage>
        <taxon>Bacteria</taxon>
        <taxon>Deltaproteobacteria</taxon>
        <taxon>SAR324 cluster</taxon>
    </lineage>
</organism>
<dbReference type="EMBL" id="JAAZON010000118">
    <property type="protein sequence ID" value="NMC62119.1"/>
    <property type="molecule type" value="Genomic_DNA"/>
</dbReference>
<accession>A0A7X9FQ06</accession>
<protein>
    <submittedName>
        <fullName evidence="3">DUF3592 domain-containing protein</fullName>
    </submittedName>
</protein>
<dbReference type="AlphaFoldDB" id="A0A7X9FQ06"/>
<evidence type="ECO:0000259" key="2">
    <source>
        <dbReference type="Pfam" id="PF12158"/>
    </source>
</evidence>
<feature type="transmembrane region" description="Helical" evidence="1">
    <location>
        <begin position="184"/>
        <end position="206"/>
    </location>
</feature>
<evidence type="ECO:0000313" key="3">
    <source>
        <dbReference type="EMBL" id="NMC62119.1"/>
    </source>
</evidence>
<keyword evidence="1" id="KW-0472">Membrane</keyword>
<dbReference type="Pfam" id="PF12158">
    <property type="entry name" value="DUF3592"/>
    <property type="match status" value="1"/>
</dbReference>
<comment type="caution">
    <text evidence="3">The sequence shown here is derived from an EMBL/GenBank/DDBJ whole genome shotgun (WGS) entry which is preliminary data.</text>
</comment>
<feature type="transmembrane region" description="Helical" evidence="1">
    <location>
        <begin position="123"/>
        <end position="145"/>
    </location>
</feature>
<gene>
    <name evidence="3" type="ORF">GYA55_03025</name>
</gene>
<feature type="transmembrane region" description="Helical" evidence="1">
    <location>
        <begin position="218"/>
        <end position="237"/>
    </location>
</feature>
<evidence type="ECO:0000313" key="4">
    <source>
        <dbReference type="Proteomes" id="UP000524246"/>
    </source>
</evidence>
<reference evidence="3 4" key="1">
    <citation type="journal article" date="2020" name="Biotechnol. Biofuels">
        <title>New insights from the biogas microbiome by comprehensive genome-resolved metagenomics of nearly 1600 species originating from multiple anaerobic digesters.</title>
        <authorList>
            <person name="Campanaro S."/>
            <person name="Treu L."/>
            <person name="Rodriguez-R L.M."/>
            <person name="Kovalovszki A."/>
            <person name="Ziels R.M."/>
            <person name="Maus I."/>
            <person name="Zhu X."/>
            <person name="Kougias P.G."/>
            <person name="Basile A."/>
            <person name="Luo G."/>
            <person name="Schluter A."/>
            <person name="Konstantinidis K.T."/>
            <person name="Angelidaki I."/>
        </authorList>
    </citation>
    <scope>NUCLEOTIDE SEQUENCE [LARGE SCALE GENOMIC DNA]</scope>
    <source>
        <strain evidence="3">AS27yjCOA_65</strain>
    </source>
</reference>
<proteinExistence type="predicted"/>
<name>A0A7X9FQ06_9DELT</name>
<sequence length="372" mass="41892">MLKIISSVLFLIGTSLAYFFVKYLGIPMYESLFFTPQQCKVISSKVSYDPGDGESGPTYGIDILYSYMVEGKEYQSNKYYIVDSASSGELSKRKIVDNYPPGNEFTCFVNPKDPSQAVVVPGFNLLALLGLLPLSLLFLGIWLFALSNKTPKDASEFEGAAKKVKLVTQSSKVFAPETARKQKAWILFFVALFWNGIVSIFLVFFIKNRLSGSESLALLLFLSIFILVGFILIYSFVHSLLALKNPLIILTLAKYPIVLGDLMRLRVQVQGDATKLEKLSIEIEGKEEAKYRRGTSTYTDTNIFYRKLLKETKNQVEMRMSELTLEIPFDLMHSFSSASNKIIWTLKVRGVIPRWPDISDDYVLDVQPSSGS</sequence>
<dbReference type="Proteomes" id="UP000524246">
    <property type="component" value="Unassembled WGS sequence"/>
</dbReference>
<keyword evidence="1" id="KW-1133">Transmembrane helix</keyword>
<feature type="domain" description="DUF3592" evidence="2">
    <location>
        <begin position="38"/>
        <end position="123"/>
    </location>
</feature>
<keyword evidence="1" id="KW-0812">Transmembrane</keyword>